<evidence type="ECO:0000313" key="1">
    <source>
        <dbReference type="EMBL" id="KAF2101868.1"/>
    </source>
</evidence>
<name>A0A9P4IKY6_9PEZI</name>
<dbReference type="EMBL" id="ML978123">
    <property type="protein sequence ID" value="KAF2101868.1"/>
    <property type="molecule type" value="Genomic_DNA"/>
</dbReference>
<protein>
    <submittedName>
        <fullName evidence="1">Uncharacterized protein</fullName>
    </submittedName>
</protein>
<accession>A0A9P4IKY6</accession>
<dbReference type="AlphaFoldDB" id="A0A9P4IKY6"/>
<comment type="caution">
    <text evidence="1">The sequence shown here is derived from an EMBL/GenBank/DDBJ whole genome shotgun (WGS) entry which is preliminary data.</text>
</comment>
<evidence type="ECO:0000313" key="2">
    <source>
        <dbReference type="Proteomes" id="UP000799772"/>
    </source>
</evidence>
<proteinExistence type="predicted"/>
<dbReference type="Proteomes" id="UP000799772">
    <property type="component" value="Unassembled WGS sequence"/>
</dbReference>
<organism evidence="1 2">
    <name type="scientific">Rhizodiscina lignyota</name>
    <dbReference type="NCBI Taxonomy" id="1504668"/>
    <lineage>
        <taxon>Eukaryota</taxon>
        <taxon>Fungi</taxon>
        <taxon>Dikarya</taxon>
        <taxon>Ascomycota</taxon>
        <taxon>Pezizomycotina</taxon>
        <taxon>Dothideomycetes</taxon>
        <taxon>Pleosporomycetidae</taxon>
        <taxon>Aulographales</taxon>
        <taxon>Rhizodiscinaceae</taxon>
        <taxon>Rhizodiscina</taxon>
    </lineage>
</organism>
<keyword evidence="2" id="KW-1185">Reference proteome</keyword>
<gene>
    <name evidence="1" type="ORF">NA57DRAFT_53813</name>
</gene>
<reference evidence="1" key="1">
    <citation type="journal article" date="2020" name="Stud. Mycol.">
        <title>101 Dothideomycetes genomes: a test case for predicting lifestyles and emergence of pathogens.</title>
        <authorList>
            <person name="Haridas S."/>
            <person name="Albert R."/>
            <person name="Binder M."/>
            <person name="Bloem J."/>
            <person name="Labutti K."/>
            <person name="Salamov A."/>
            <person name="Andreopoulos B."/>
            <person name="Baker S."/>
            <person name="Barry K."/>
            <person name="Bills G."/>
            <person name="Bluhm B."/>
            <person name="Cannon C."/>
            <person name="Castanera R."/>
            <person name="Culley D."/>
            <person name="Daum C."/>
            <person name="Ezra D."/>
            <person name="Gonzalez J."/>
            <person name="Henrissat B."/>
            <person name="Kuo A."/>
            <person name="Liang C."/>
            <person name="Lipzen A."/>
            <person name="Lutzoni F."/>
            <person name="Magnuson J."/>
            <person name="Mondo S."/>
            <person name="Nolan M."/>
            <person name="Ohm R."/>
            <person name="Pangilinan J."/>
            <person name="Park H.-J."/>
            <person name="Ramirez L."/>
            <person name="Alfaro M."/>
            <person name="Sun H."/>
            <person name="Tritt A."/>
            <person name="Yoshinaga Y."/>
            <person name="Zwiers L.-H."/>
            <person name="Turgeon B."/>
            <person name="Goodwin S."/>
            <person name="Spatafora J."/>
            <person name="Crous P."/>
            <person name="Grigoriev I."/>
        </authorList>
    </citation>
    <scope>NUCLEOTIDE SEQUENCE</scope>
    <source>
        <strain evidence="1">CBS 133067</strain>
    </source>
</reference>
<dbReference type="OrthoDB" id="3267308at2759"/>
<sequence length="267" mass="29197">MSRSTIANQSMPSTTILILSSTPILYAMNLEHRLLQLLLRPQLVAVSALLLAAVGRSGRQARVALAADHLLAVVLAGKGLERGFDETATETEDEVESGFLQWAQVSFLFLKQCNHSNGFGGREFFAERTAVFELLAGENQALLVWWDALLVLNLRLHIIDSVARLHLEGDSLARQGLHEAVNSALVAVTPRFSGFGALWDLHLHFERVSIESTIINGETEYLLTVCDFVTGYSTGVIAGCSRVDVQIAASGAVGEKNFLIPWQMPRL</sequence>